<reference evidence="2 3" key="1">
    <citation type="journal article" date="2013" name="BMC Genomics">
        <title>Reconstruction of the lipid metabolism for the microalga Monoraphidium neglectum from its genome sequence reveals characteristics suitable for biofuel production.</title>
        <authorList>
            <person name="Bogen C."/>
            <person name="Al-Dilaimi A."/>
            <person name="Albersmeier A."/>
            <person name="Wichmann J."/>
            <person name="Grundmann M."/>
            <person name="Rupp O."/>
            <person name="Lauersen K.J."/>
            <person name="Blifernez-Klassen O."/>
            <person name="Kalinowski J."/>
            <person name="Goesmann A."/>
            <person name="Mussgnug J.H."/>
            <person name="Kruse O."/>
        </authorList>
    </citation>
    <scope>NUCLEOTIDE SEQUENCE [LARGE SCALE GENOMIC DNA]</scope>
    <source>
        <strain evidence="2 3">SAG 48.87</strain>
    </source>
</reference>
<keyword evidence="3" id="KW-1185">Reference proteome</keyword>
<dbReference type="Proteomes" id="UP000054498">
    <property type="component" value="Unassembled WGS sequence"/>
</dbReference>
<feature type="region of interest" description="Disordered" evidence="1">
    <location>
        <begin position="24"/>
        <end position="44"/>
    </location>
</feature>
<gene>
    <name evidence="2" type="ORF">MNEG_14331</name>
</gene>
<dbReference type="RefSeq" id="XP_013892650.1">
    <property type="nucleotide sequence ID" value="XM_014037196.1"/>
</dbReference>
<dbReference type="KEGG" id="mng:MNEG_14331"/>
<sequence>FVAVGGGLEAEASAQQLGWRFVRVTPSPPHPGDPERRAAAAAAASPHAAHAPACAALEKGCEGSGAASPCGAAAAAAAAAGVESLEDWMASRRRAPRPRDALGGAAWHVTELTPEKLLAAALL</sequence>
<evidence type="ECO:0000313" key="3">
    <source>
        <dbReference type="Proteomes" id="UP000054498"/>
    </source>
</evidence>
<evidence type="ECO:0000256" key="1">
    <source>
        <dbReference type="SAM" id="MobiDB-lite"/>
    </source>
</evidence>
<accession>A0A0D2MER1</accession>
<dbReference type="AlphaFoldDB" id="A0A0D2MER1"/>
<feature type="non-terminal residue" evidence="2">
    <location>
        <position position="1"/>
    </location>
</feature>
<dbReference type="EMBL" id="KK104627">
    <property type="protein sequence ID" value="KIY93630.1"/>
    <property type="molecule type" value="Genomic_DNA"/>
</dbReference>
<proteinExistence type="predicted"/>
<protein>
    <submittedName>
        <fullName evidence="2">Uncharacterized protein</fullName>
    </submittedName>
</protein>
<name>A0A0D2MER1_9CHLO</name>
<evidence type="ECO:0000313" key="2">
    <source>
        <dbReference type="EMBL" id="KIY93630.1"/>
    </source>
</evidence>
<dbReference type="GeneID" id="25731883"/>
<organism evidence="2 3">
    <name type="scientific">Monoraphidium neglectum</name>
    <dbReference type="NCBI Taxonomy" id="145388"/>
    <lineage>
        <taxon>Eukaryota</taxon>
        <taxon>Viridiplantae</taxon>
        <taxon>Chlorophyta</taxon>
        <taxon>core chlorophytes</taxon>
        <taxon>Chlorophyceae</taxon>
        <taxon>CS clade</taxon>
        <taxon>Sphaeropleales</taxon>
        <taxon>Selenastraceae</taxon>
        <taxon>Monoraphidium</taxon>
    </lineage>
</organism>